<dbReference type="EMBL" id="LNXT01000023">
    <property type="protein sequence ID" value="KTC71407.1"/>
    <property type="molecule type" value="Genomic_DNA"/>
</dbReference>
<name>A0A378JR18_9GAMM</name>
<accession>A0A378JR18</accession>
<dbReference type="EMBL" id="UGNW01000002">
    <property type="protein sequence ID" value="STX60973.1"/>
    <property type="molecule type" value="Genomic_DNA"/>
</dbReference>
<evidence type="ECO:0008006" key="5">
    <source>
        <dbReference type="Google" id="ProtNLM"/>
    </source>
</evidence>
<dbReference type="STRING" id="28083.Lbir_1745"/>
<proteinExistence type="predicted"/>
<dbReference type="Proteomes" id="UP000255066">
    <property type="component" value="Unassembled WGS sequence"/>
</dbReference>
<gene>
    <name evidence="1" type="ORF">Lbir_1745</name>
    <name evidence="2" type="ORF">NCTC12437_03267</name>
</gene>
<protein>
    <recommendedName>
        <fullName evidence="5">Cytotoxic translational repressor of toxin-antitoxin stability system</fullName>
    </recommendedName>
</protein>
<dbReference type="Proteomes" id="UP000054735">
    <property type="component" value="Unassembled WGS sequence"/>
</dbReference>
<evidence type="ECO:0000313" key="1">
    <source>
        <dbReference type="EMBL" id="KTC71407.1"/>
    </source>
</evidence>
<reference evidence="2 4" key="2">
    <citation type="submission" date="2018-06" db="EMBL/GenBank/DDBJ databases">
        <authorList>
            <consortium name="Pathogen Informatics"/>
            <person name="Doyle S."/>
        </authorList>
    </citation>
    <scope>NUCLEOTIDE SEQUENCE [LARGE SCALE GENOMIC DNA]</scope>
    <source>
        <strain evidence="2 4">NCTC12437</strain>
    </source>
</reference>
<evidence type="ECO:0000313" key="2">
    <source>
        <dbReference type="EMBL" id="STX60973.1"/>
    </source>
</evidence>
<sequence length="71" mass="8150">MLLLVRHLEHHGPATGGGWKNYSKLQGMPGDKRHCHLSKGKPTYVCCWEVIDKKLKITEIYYVGTHEKAPY</sequence>
<reference evidence="1 3" key="1">
    <citation type="submission" date="2015-11" db="EMBL/GenBank/DDBJ databases">
        <title>Genomic analysis of 38 Legionella species identifies large and diverse effector repertoires.</title>
        <authorList>
            <person name="Burstein D."/>
            <person name="Amaro F."/>
            <person name="Zusman T."/>
            <person name="Lifshitz Z."/>
            <person name="Cohen O."/>
            <person name="Gilbert J.A."/>
            <person name="Pupko T."/>
            <person name="Shuman H.A."/>
            <person name="Segal G."/>
        </authorList>
    </citation>
    <scope>NUCLEOTIDE SEQUENCE [LARGE SCALE GENOMIC DNA]</scope>
    <source>
        <strain evidence="1 3">CDC#1407-AL-14</strain>
    </source>
</reference>
<keyword evidence="3" id="KW-1185">Reference proteome</keyword>
<organism evidence="2 4">
    <name type="scientific">Legionella birminghamensis</name>
    <dbReference type="NCBI Taxonomy" id="28083"/>
    <lineage>
        <taxon>Bacteria</taxon>
        <taxon>Pseudomonadati</taxon>
        <taxon>Pseudomonadota</taxon>
        <taxon>Gammaproteobacteria</taxon>
        <taxon>Legionellales</taxon>
        <taxon>Legionellaceae</taxon>
        <taxon>Legionella</taxon>
    </lineage>
</organism>
<dbReference type="AlphaFoldDB" id="A0A378JR18"/>
<evidence type="ECO:0000313" key="3">
    <source>
        <dbReference type="Proteomes" id="UP000054735"/>
    </source>
</evidence>
<evidence type="ECO:0000313" key="4">
    <source>
        <dbReference type="Proteomes" id="UP000255066"/>
    </source>
</evidence>